<name>A0A5J9T5W7_9POAL</name>
<dbReference type="Gramene" id="TVU06732">
    <property type="protein sequence ID" value="TVU06732"/>
    <property type="gene ID" value="EJB05_49960"/>
</dbReference>
<dbReference type="OrthoDB" id="694183at2759"/>
<evidence type="ECO:0000259" key="1">
    <source>
        <dbReference type="SMART" id="SM00256"/>
    </source>
</evidence>
<dbReference type="EMBL" id="RWGY01000051">
    <property type="protein sequence ID" value="TVU06732.1"/>
    <property type="molecule type" value="Genomic_DNA"/>
</dbReference>
<comment type="caution">
    <text evidence="2">The sequence shown here is derived from an EMBL/GenBank/DDBJ whole genome shotgun (WGS) entry which is preliminary data.</text>
</comment>
<sequence>MAKVLPSSWEELPPDILDLVLRRLPSLADRVHARAVCRPWRAGAQPQRQSLPPPLPWLALSDGGLVDLQGAPVRCAPILRGGFFGYLAFDNLAFLVDPDGKCSLMNPISGLRLPLPKLASAMRRSIDGLRAYDRSYIQKGYVKTIISSPLDSTQDPHVAALILDGHSVAISACRKNDAISIGMPDPEWPDSTLMFDDIAFLHGKLYALTPQEGLFVIKLDAGRLSKLKSSSCFHQCIADDPKQQEIYSRGSCPESIVMRYLAESNGRLLLILRWMSIPRSARLGDHDKTFRFEVFAADLVTVPGRWMKVDSLDGQALFLGSECSKSVFASQCAGGIEEDCIYFMHRAFDNPCKEYFGPCVDPLGDSGVYNMRNGGIKPLVPEAVMVELQRKRQFLTCSSDEQKRSHRSVLGLPSYQMDRRNIGKEIATTLFAFLTLFLRGDGVPWTPAEMCIEAAPINPQLDGDLAGRRRRRSSAPSRPARLYALQPMKTAKVLPSSWEELPPDLLGLVLRRLPSLGDRVRLRAACRPWRAGAQSQRPPLLPPPLPWLALRDGGMVDLNGAPVHCAPILREGVDFGYLAFDNQAFLVDRDGECSLMNPISGLRLPLPKLAPAVLRALDNDKSKCYNQSHIRNTHMKAIMSSPLNSTSDPLIAILIMEGNGVAVSTCEQHDAITMAISPKKPPRIFDIAFLHGKLYALTEREGLHVAELDAGQLGMSESSSGFNQCIAGDPKQQRIYYYATNPDDGYLVLRYLAESGGRLLMMRRWMSFPREARLGDHDRTVKFEVFEADLTTVPGRWTKVESLFGHAIFLGSECSKSILASQCAGGVQEDCIYFMHRVFDNPGNCFGPGVDPLADSGVYNLRDGKFMPLLPEGVMTKLRGKRQFLTWFFPTDA</sequence>
<feature type="domain" description="F-box" evidence="1">
    <location>
        <begin position="501"/>
        <end position="542"/>
    </location>
</feature>
<dbReference type="InterPro" id="IPR001810">
    <property type="entry name" value="F-box_dom"/>
</dbReference>
<evidence type="ECO:0000313" key="2">
    <source>
        <dbReference type="EMBL" id="TVU06732.1"/>
    </source>
</evidence>
<dbReference type="Pfam" id="PF00646">
    <property type="entry name" value="F-box"/>
    <property type="match status" value="1"/>
</dbReference>
<evidence type="ECO:0000313" key="3">
    <source>
        <dbReference type="Proteomes" id="UP000324897"/>
    </source>
</evidence>
<keyword evidence="3" id="KW-1185">Reference proteome</keyword>
<dbReference type="Gene3D" id="1.20.1280.50">
    <property type="match status" value="2"/>
</dbReference>
<dbReference type="Proteomes" id="UP000324897">
    <property type="component" value="Unassembled WGS sequence"/>
</dbReference>
<protein>
    <recommendedName>
        <fullName evidence="1">F-box domain-containing protein</fullName>
    </recommendedName>
</protein>
<feature type="domain" description="F-box" evidence="1">
    <location>
        <begin position="12"/>
        <end position="51"/>
    </location>
</feature>
<feature type="non-terminal residue" evidence="2">
    <location>
        <position position="1"/>
    </location>
</feature>
<proteinExistence type="predicted"/>
<dbReference type="AlphaFoldDB" id="A0A5J9T5W7"/>
<reference evidence="2 3" key="1">
    <citation type="journal article" date="2019" name="Sci. Rep.">
        <title>A high-quality genome of Eragrostis curvula grass provides insights into Poaceae evolution and supports new strategies to enhance forage quality.</title>
        <authorList>
            <person name="Carballo J."/>
            <person name="Santos B.A.C.M."/>
            <person name="Zappacosta D."/>
            <person name="Garbus I."/>
            <person name="Selva J.P."/>
            <person name="Gallo C.A."/>
            <person name="Diaz A."/>
            <person name="Albertini E."/>
            <person name="Caccamo M."/>
            <person name="Echenique V."/>
        </authorList>
    </citation>
    <scope>NUCLEOTIDE SEQUENCE [LARGE SCALE GENOMIC DNA]</scope>
    <source>
        <strain evidence="3">cv. Victoria</strain>
        <tissue evidence="2">Leaf</tissue>
    </source>
</reference>
<dbReference type="Pfam" id="PF03478">
    <property type="entry name" value="Beta-prop_KIB1-4"/>
    <property type="match status" value="2"/>
</dbReference>
<dbReference type="SUPFAM" id="SSF81383">
    <property type="entry name" value="F-box domain"/>
    <property type="match status" value="2"/>
</dbReference>
<organism evidence="2 3">
    <name type="scientific">Eragrostis curvula</name>
    <name type="common">weeping love grass</name>
    <dbReference type="NCBI Taxonomy" id="38414"/>
    <lineage>
        <taxon>Eukaryota</taxon>
        <taxon>Viridiplantae</taxon>
        <taxon>Streptophyta</taxon>
        <taxon>Embryophyta</taxon>
        <taxon>Tracheophyta</taxon>
        <taxon>Spermatophyta</taxon>
        <taxon>Magnoliopsida</taxon>
        <taxon>Liliopsida</taxon>
        <taxon>Poales</taxon>
        <taxon>Poaceae</taxon>
        <taxon>PACMAD clade</taxon>
        <taxon>Chloridoideae</taxon>
        <taxon>Eragrostideae</taxon>
        <taxon>Eragrostidinae</taxon>
        <taxon>Eragrostis</taxon>
    </lineage>
</organism>
<dbReference type="InterPro" id="IPR036047">
    <property type="entry name" value="F-box-like_dom_sf"/>
</dbReference>
<dbReference type="PANTHER" id="PTHR33110:SF143">
    <property type="entry name" value="F-BOX DOMAIN CONTAINING PROTEIN, EXPRESSED"/>
    <property type="match status" value="1"/>
</dbReference>
<gene>
    <name evidence="2" type="ORF">EJB05_49960</name>
</gene>
<dbReference type="SMART" id="SM00256">
    <property type="entry name" value="FBOX"/>
    <property type="match status" value="2"/>
</dbReference>
<accession>A0A5J9T5W7</accession>
<dbReference type="PANTHER" id="PTHR33110">
    <property type="entry name" value="F-BOX/KELCH-REPEAT PROTEIN-RELATED"/>
    <property type="match status" value="1"/>
</dbReference>
<dbReference type="InterPro" id="IPR005174">
    <property type="entry name" value="KIB1-4_b-propeller"/>
</dbReference>